<sequence length="293" mass="31981">MHEHAPKPVAGASDAPTDAIEDTNTAESGALRAKRAHDAVELPAKRAKPSISLSMWLTSSGESADPEQLPPPSTCAAARIEDRSSVFVGYVYPLTTASPTKIAALLDNLTRVVHPSIPVGMLPPQFQHSAPNRRGSTHDMYAYRVLQLKPGRTGLGGPSDFGMEHGQEDDGEAYGAEKIMRVIRELGASDVLVVVSRWYGGQLLGPARFDHITNVARAALQHYLQDETVREKRTQLQALDRRLARARHPDQEPPPPDPYADLTLDRAERLLLARTKALQVLQRKAAEASQQST</sequence>
<dbReference type="AlphaFoldDB" id="A0AAF0F0U1"/>
<dbReference type="InterPro" id="IPR020568">
    <property type="entry name" value="Ribosomal_Su5_D2-typ_SF"/>
</dbReference>
<dbReference type="SUPFAM" id="SSF54211">
    <property type="entry name" value="Ribosomal protein S5 domain 2-like"/>
    <property type="match status" value="1"/>
</dbReference>
<dbReference type="GO" id="GO:0005737">
    <property type="term" value="C:cytoplasm"/>
    <property type="evidence" value="ECO:0007669"/>
    <property type="project" value="TreeGrafter"/>
</dbReference>
<dbReference type="PANTHER" id="PTHR16301">
    <property type="entry name" value="IMPACT-RELATED"/>
    <property type="match status" value="1"/>
</dbReference>
<gene>
    <name evidence="4" type="ORF">MJAP1_003704</name>
</gene>
<organism evidence="4 5">
    <name type="scientific">Malassezia japonica</name>
    <dbReference type="NCBI Taxonomy" id="223818"/>
    <lineage>
        <taxon>Eukaryota</taxon>
        <taxon>Fungi</taxon>
        <taxon>Dikarya</taxon>
        <taxon>Basidiomycota</taxon>
        <taxon>Ustilaginomycotina</taxon>
        <taxon>Malasseziomycetes</taxon>
        <taxon>Malasseziales</taxon>
        <taxon>Malasseziaceae</taxon>
        <taxon>Malassezia</taxon>
    </lineage>
</organism>
<dbReference type="InterPro" id="IPR036956">
    <property type="entry name" value="Impact_N_sf"/>
</dbReference>
<reference evidence="4" key="1">
    <citation type="submission" date="2023-03" db="EMBL/GenBank/DDBJ databases">
        <title>Mating type loci evolution in Malassezia.</title>
        <authorList>
            <person name="Coelho M.A."/>
        </authorList>
    </citation>
    <scope>NUCLEOTIDE SEQUENCE</scope>
    <source>
        <strain evidence="4">CBS 9431</strain>
    </source>
</reference>
<dbReference type="Pfam" id="PF01205">
    <property type="entry name" value="Impact_N"/>
    <property type="match status" value="1"/>
</dbReference>
<comment type="similarity">
    <text evidence="1">Belongs to the IMPACT family.</text>
</comment>
<dbReference type="GO" id="GO:0140469">
    <property type="term" value="P:GCN2-mediated signaling"/>
    <property type="evidence" value="ECO:0007669"/>
    <property type="project" value="TreeGrafter"/>
</dbReference>
<dbReference type="InterPro" id="IPR023582">
    <property type="entry name" value="Impact"/>
</dbReference>
<evidence type="ECO:0000313" key="5">
    <source>
        <dbReference type="Proteomes" id="UP001217754"/>
    </source>
</evidence>
<proteinExistence type="inferred from homology"/>
<evidence type="ECO:0000313" key="4">
    <source>
        <dbReference type="EMBL" id="WFD40716.1"/>
    </source>
</evidence>
<dbReference type="GO" id="GO:0006446">
    <property type="term" value="P:regulation of translational initiation"/>
    <property type="evidence" value="ECO:0007669"/>
    <property type="project" value="TreeGrafter"/>
</dbReference>
<feature type="domain" description="Impact N-terminal" evidence="3">
    <location>
        <begin position="128"/>
        <end position="220"/>
    </location>
</feature>
<dbReference type="PANTHER" id="PTHR16301:SF25">
    <property type="entry name" value="PROTEIN IMPACT"/>
    <property type="match status" value="1"/>
</dbReference>
<dbReference type="Gene3D" id="3.30.230.30">
    <property type="entry name" value="Impact, N-terminal domain"/>
    <property type="match status" value="1"/>
</dbReference>
<evidence type="ECO:0000259" key="3">
    <source>
        <dbReference type="Pfam" id="PF01205"/>
    </source>
</evidence>
<dbReference type="Proteomes" id="UP001217754">
    <property type="component" value="Chromosome 7"/>
</dbReference>
<dbReference type="GeneID" id="85227355"/>
<dbReference type="RefSeq" id="XP_060123613.1">
    <property type="nucleotide sequence ID" value="XM_060267630.1"/>
</dbReference>
<name>A0AAF0F0U1_9BASI</name>
<dbReference type="EMBL" id="CP119964">
    <property type="protein sequence ID" value="WFD40716.1"/>
    <property type="molecule type" value="Genomic_DNA"/>
</dbReference>
<accession>A0AAF0F0U1</accession>
<feature type="region of interest" description="Disordered" evidence="2">
    <location>
        <begin position="1"/>
        <end position="44"/>
    </location>
</feature>
<keyword evidence="5" id="KW-1185">Reference proteome</keyword>
<evidence type="ECO:0000256" key="2">
    <source>
        <dbReference type="SAM" id="MobiDB-lite"/>
    </source>
</evidence>
<protein>
    <recommendedName>
        <fullName evidence="3">Impact N-terminal domain-containing protein</fullName>
    </recommendedName>
</protein>
<dbReference type="InterPro" id="IPR001498">
    <property type="entry name" value="Impact_N"/>
</dbReference>
<evidence type="ECO:0000256" key="1">
    <source>
        <dbReference type="ARBA" id="ARBA00007665"/>
    </source>
</evidence>